<accession>A0ABQ2ESI5</accession>
<organism evidence="1 2">
    <name type="scientific">Deinococcus malanensis</name>
    <dbReference type="NCBI Taxonomy" id="1706855"/>
    <lineage>
        <taxon>Bacteria</taxon>
        <taxon>Thermotogati</taxon>
        <taxon>Deinococcota</taxon>
        <taxon>Deinococci</taxon>
        <taxon>Deinococcales</taxon>
        <taxon>Deinococcaceae</taxon>
        <taxon>Deinococcus</taxon>
    </lineage>
</organism>
<dbReference type="Proteomes" id="UP000647587">
    <property type="component" value="Unassembled WGS sequence"/>
</dbReference>
<gene>
    <name evidence="1" type="ORF">GCM10008955_17330</name>
</gene>
<proteinExistence type="predicted"/>
<protein>
    <submittedName>
        <fullName evidence="1">Uncharacterized protein</fullName>
    </submittedName>
</protein>
<evidence type="ECO:0000313" key="1">
    <source>
        <dbReference type="EMBL" id="GGK24314.1"/>
    </source>
</evidence>
<name>A0ABQ2ESI5_9DEIO</name>
<reference evidence="2" key="1">
    <citation type="journal article" date="2019" name="Int. J. Syst. Evol. Microbiol.">
        <title>The Global Catalogue of Microorganisms (GCM) 10K type strain sequencing project: providing services to taxonomists for standard genome sequencing and annotation.</title>
        <authorList>
            <consortium name="The Broad Institute Genomics Platform"/>
            <consortium name="The Broad Institute Genome Sequencing Center for Infectious Disease"/>
            <person name="Wu L."/>
            <person name="Ma J."/>
        </authorList>
    </citation>
    <scope>NUCLEOTIDE SEQUENCE [LARGE SCALE GENOMIC DNA]</scope>
    <source>
        <strain evidence="2">JCM 30331</strain>
    </source>
</reference>
<sequence length="195" mass="21632">MYRLPTGALLDPEGLPVWSYAERCWIESTPEPIEGQQGLNALSIRACQAMGTVAFRRYCTHHGLSHPELKAFVKHGFAMADTQDIVGWEQDQPLLVRVGFGHDLPEPLREVVGRQNLSTFLYLLGQVTWIGYTDLYGAVTSAPWRHLRAALSVLDGEGIPRPPIEPFLESPSSEVHGWGEPVNAAVKLSWMALDS</sequence>
<keyword evidence="2" id="KW-1185">Reference proteome</keyword>
<dbReference type="RefSeq" id="WP_386837201.1">
    <property type="nucleotide sequence ID" value="NZ_JBHUEV010000001.1"/>
</dbReference>
<comment type="caution">
    <text evidence="1">The sequence shown here is derived from an EMBL/GenBank/DDBJ whole genome shotgun (WGS) entry which is preliminary data.</text>
</comment>
<evidence type="ECO:0000313" key="2">
    <source>
        <dbReference type="Proteomes" id="UP000647587"/>
    </source>
</evidence>
<dbReference type="EMBL" id="BMPP01000006">
    <property type="protein sequence ID" value="GGK24314.1"/>
    <property type="molecule type" value="Genomic_DNA"/>
</dbReference>